<keyword evidence="2 5" id="KW-0378">Hydrolase</keyword>
<dbReference type="RefSeq" id="WP_404594485.1">
    <property type="nucleotide sequence ID" value="NZ_JBIYEW010000003.1"/>
</dbReference>
<keyword evidence="1" id="KW-0547">Nucleotide-binding</keyword>
<keyword evidence="3" id="KW-0067">ATP-binding</keyword>
<sequence>MPASERSVTIKIREAAWLATFQDLGREQSEALGVPCGGAADQHSASVANILVGNPRNATGVEIMGGRFSFTTGRPLLISVTGAPADVTVNGSKVQMWEPVCVPAKGRVVIANAHGGMRNYLAISGTLVTEHFMGSAAPEARMGFPQQISVGQHLDLITAYAGFEHPYLTQPLFRLPVPVPSFDHPVWSIDIVEGPQTDAAHGIRELLAAREYTVTAKSNHVGLRLDGPVVHPEGLGEIVSHGVPIGAFEIPHGDELIILGRYRTLTAGYPIVAFATKASLPMLGQARPGQRMRFRWVGQEEAVESQHESQRRLSLLESRVQSLFGAIDLPHHSRPVAAQEAA</sequence>
<evidence type="ECO:0000256" key="3">
    <source>
        <dbReference type="ARBA" id="ARBA00022840"/>
    </source>
</evidence>
<gene>
    <name evidence="5" type="ORF">ABIA52_002301</name>
</gene>
<proteinExistence type="predicted"/>
<dbReference type="GO" id="GO:0017168">
    <property type="term" value="F:5-oxoprolinase (ATP-hydrolyzing) activity"/>
    <property type="evidence" value="ECO:0007669"/>
    <property type="project" value="UniProtKB-EC"/>
</dbReference>
<dbReference type="EC" id="3.5.2.9" evidence="5"/>
<name>A0ABW8N747_9MICC</name>
<protein>
    <submittedName>
        <fullName evidence="5">Biotin-dependent carboxylase-like uncharacterized protein</fullName>
        <ecNumber evidence="5">3.5.2.9</ecNumber>
    </submittedName>
</protein>
<accession>A0ABW8N747</accession>
<evidence type="ECO:0000313" key="6">
    <source>
        <dbReference type="Proteomes" id="UP001620520"/>
    </source>
</evidence>
<dbReference type="PANTHER" id="PTHR43309">
    <property type="entry name" value="5-OXOPROLINASE SUBUNIT C"/>
    <property type="match status" value="1"/>
</dbReference>
<dbReference type="InterPro" id="IPR052708">
    <property type="entry name" value="PxpC"/>
</dbReference>
<dbReference type="Pfam" id="PF02626">
    <property type="entry name" value="CT_A_B"/>
    <property type="match status" value="1"/>
</dbReference>
<keyword evidence="6" id="KW-1185">Reference proteome</keyword>
<comment type="caution">
    <text evidence="5">The sequence shown here is derived from an EMBL/GenBank/DDBJ whole genome shotgun (WGS) entry which is preliminary data.</text>
</comment>
<dbReference type="InterPro" id="IPR003778">
    <property type="entry name" value="CT_A_B"/>
</dbReference>
<evidence type="ECO:0000256" key="2">
    <source>
        <dbReference type="ARBA" id="ARBA00022801"/>
    </source>
</evidence>
<organism evidence="5 6">
    <name type="scientific">Paenarthrobacter histidinolovorans</name>
    <dbReference type="NCBI Taxonomy" id="43664"/>
    <lineage>
        <taxon>Bacteria</taxon>
        <taxon>Bacillati</taxon>
        <taxon>Actinomycetota</taxon>
        <taxon>Actinomycetes</taxon>
        <taxon>Micrococcales</taxon>
        <taxon>Micrococcaceae</taxon>
        <taxon>Paenarthrobacter</taxon>
    </lineage>
</organism>
<dbReference type="Gene3D" id="2.40.100.10">
    <property type="entry name" value="Cyclophilin-like"/>
    <property type="match status" value="1"/>
</dbReference>
<evidence type="ECO:0000259" key="4">
    <source>
        <dbReference type="SMART" id="SM00797"/>
    </source>
</evidence>
<feature type="domain" description="Carboxyltransferase" evidence="4">
    <location>
        <begin position="31"/>
        <end position="313"/>
    </location>
</feature>
<dbReference type="EMBL" id="JBIYEW010000003">
    <property type="protein sequence ID" value="MFK4639412.1"/>
    <property type="molecule type" value="Genomic_DNA"/>
</dbReference>
<evidence type="ECO:0000256" key="1">
    <source>
        <dbReference type="ARBA" id="ARBA00022741"/>
    </source>
</evidence>
<dbReference type="SMART" id="SM00797">
    <property type="entry name" value="AHS2"/>
    <property type="match status" value="1"/>
</dbReference>
<dbReference type="InterPro" id="IPR029000">
    <property type="entry name" value="Cyclophilin-like_dom_sf"/>
</dbReference>
<evidence type="ECO:0000313" key="5">
    <source>
        <dbReference type="EMBL" id="MFK4639412.1"/>
    </source>
</evidence>
<dbReference type="PANTHER" id="PTHR43309:SF3">
    <property type="entry name" value="5-OXOPROLINASE SUBUNIT C"/>
    <property type="match status" value="1"/>
</dbReference>
<dbReference type="Proteomes" id="UP001620520">
    <property type="component" value="Unassembled WGS sequence"/>
</dbReference>
<reference evidence="5 6" key="1">
    <citation type="submission" date="2024-10" db="EMBL/GenBank/DDBJ databases">
        <title>Novel secondary metabolite-producing bacteria for plant disease control.</title>
        <authorList>
            <person name="Chevrette M."/>
        </authorList>
    </citation>
    <scope>NUCLEOTIDE SEQUENCE [LARGE SCALE GENOMIC DNA]</scope>
    <source>
        <strain evidence="5 6">J30 TE3557</strain>
    </source>
</reference>